<organism evidence="4 5">
    <name type="scientific">Arxiozyma heterogenica</name>
    <dbReference type="NCBI Taxonomy" id="278026"/>
    <lineage>
        <taxon>Eukaryota</taxon>
        <taxon>Fungi</taxon>
        <taxon>Dikarya</taxon>
        <taxon>Ascomycota</taxon>
        <taxon>Saccharomycotina</taxon>
        <taxon>Saccharomycetes</taxon>
        <taxon>Saccharomycetales</taxon>
        <taxon>Saccharomycetaceae</taxon>
        <taxon>Arxiozyma</taxon>
    </lineage>
</organism>
<reference evidence="5" key="1">
    <citation type="submission" date="2023-07" db="EMBL/GenBank/DDBJ databases">
        <title>A draft genome of Kazachstania heterogenica Y-27499.</title>
        <authorList>
            <person name="Donic C."/>
            <person name="Kralova J.S."/>
            <person name="Fidel L."/>
            <person name="Ben-Dor S."/>
            <person name="Jung S."/>
        </authorList>
    </citation>
    <scope>NUCLEOTIDE SEQUENCE [LARGE SCALE GENOMIC DNA]</scope>
    <source>
        <strain evidence="5">Y27499</strain>
    </source>
</reference>
<name>A0AAN7WJI4_9SACH</name>
<dbReference type="GO" id="GO:0005634">
    <property type="term" value="C:nucleus"/>
    <property type="evidence" value="ECO:0007669"/>
    <property type="project" value="TreeGrafter"/>
</dbReference>
<dbReference type="Proteomes" id="UP001306508">
    <property type="component" value="Unassembled WGS sequence"/>
</dbReference>
<feature type="region of interest" description="Disordered" evidence="2">
    <location>
        <begin position="275"/>
        <end position="482"/>
    </location>
</feature>
<keyword evidence="5" id="KW-1185">Reference proteome</keyword>
<protein>
    <recommendedName>
        <fullName evidence="3">Bud22 domain-containing protein</fullName>
    </recommendedName>
</protein>
<keyword evidence="1" id="KW-0175">Coiled coil</keyword>
<dbReference type="EMBL" id="JAWIZZ010000015">
    <property type="protein sequence ID" value="KAK5782123.1"/>
    <property type="molecule type" value="Genomic_DNA"/>
</dbReference>
<dbReference type="Pfam" id="PF09073">
    <property type="entry name" value="BUD22"/>
    <property type="match status" value="1"/>
</dbReference>
<evidence type="ECO:0000313" key="5">
    <source>
        <dbReference type="Proteomes" id="UP001306508"/>
    </source>
</evidence>
<feature type="compositionally biased region" description="Basic residues" evidence="2">
    <location>
        <begin position="357"/>
        <end position="370"/>
    </location>
</feature>
<feature type="compositionally biased region" description="Acidic residues" evidence="2">
    <location>
        <begin position="239"/>
        <end position="251"/>
    </location>
</feature>
<feature type="domain" description="Bud22" evidence="3">
    <location>
        <begin position="83"/>
        <end position="482"/>
    </location>
</feature>
<evidence type="ECO:0000256" key="2">
    <source>
        <dbReference type="SAM" id="MobiDB-lite"/>
    </source>
</evidence>
<dbReference type="InterPro" id="IPR037393">
    <property type="entry name" value="Bud22/SRFB1"/>
</dbReference>
<dbReference type="PANTHER" id="PTHR23325">
    <property type="entry name" value="SERUM RESPONSE FACTOR-BINDING"/>
    <property type="match status" value="1"/>
</dbReference>
<dbReference type="AlphaFoldDB" id="A0AAN7WJI4"/>
<dbReference type="PANTHER" id="PTHR23325:SF1">
    <property type="entry name" value="SERUM RESPONSE FACTOR-BINDING PROTEIN 1"/>
    <property type="match status" value="1"/>
</dbReference>
<accession>A0AAN7WJI4</accession>
<feature type="compositionally biased region" description="Basic and acidic residues" evidence="2">
    <location>
        <begin position="228"/>
        <end position="238"/>
    </location>
</feature>
<feature type="region of interest" description="Disordered" evidence="2">
    <location>
        <begin position="221"/>
        <end position="255"/>
    </location>
</feature>
<sequence>MPKDNLLFKLDNLEYQYHYLNNTLDSFKPRLNQTRKLYSAKGKKTSQRVQKLLNSITLPDITEEFNKLRLIIFNGKIFTVEKNLKNSLLKKLNQLEIKDHVLVQCKSLEQFVNYIAVSKLIKVSISKIVGNKQTNDLENVPVWFQNHKYLTIYNNKNDDLNPSRIWNEIVLKIKDGAKIVGLLMNEKKSQSILKVFENGMDVFLNINKDKNIKSIKIEQQSKANLDSENTKKDEKQQLENEDEGGEGEELQNGEKEFIDIDEDEMLRQYEGLVADSDNEIESEGILDPNVNYNEVTDEEPSQEENDYDIDEESEDEKEQPAKKKIKLPELMTGYYSGDDSESDFEEDKVAKEQASNKIKRKNRRGQRARRKIWEQKYGKRANHIQKELMKQKKAREQKQHEYEARVAKRAAKQAEYDKNNANFIKLGERGSRSNLDQSNKSKEEPEDKKNKKIEDHPSWVAKKLAEEKLKNTKFSGKKIKFD</sequence>
<proteinExistence type="predicted"/>
<evidence type="ECO:0000313" key="4">
    <source>
        <dbReference type="EMBL" id="KAK5782123.1"/>
    </source>
</evidence>
<comment type="caution">
    <text evidence="4">The sequence shown here is derived from an EMBL/GenBank/DDBJ whole genome shotgun (WGS) entry which is preliminary data.</text>
</comment>
<dbReference type="GO" id="GO:0030490">
    <property type="term" value="P:maturation of SSU-rRNA"/>
    <property type="evidence" value="ECO:0007669"/>
    <property type="project" value="TreeGrafter"/>
</dbReference>
<evidence type="ECO:0000259" key="3">
    <source>
        <dbReference type="Pfam" id="PF09073"/>
    </source>
</evidence>
<evidence type="ECO:0000256" key="1">
    <source>
        <dbReference type="ARBA" id="ARBA00023054"/>
    </source>
</evidence>
<feature type="compositionally biased region" description="Basic and acidic residues" evidence="2">
    <location>
        <begin position="439"/>
        <end position="470"/>
    </location>
</feature>
<gene>
    <name evidence="4" type="ORF">RI543_000446</name>
</gene>
<feature type="compositionally biased region" description="Basic and acidic residues" evidence="2">
    <location>
        <begin position="384"/>
        <end position="418"/>
    </location>
</feature>
<dbReference type="InterPro" id="IPR015158">
    <property type="entry name" value="Bud22_dom"/>
</dbReference>
<dbReference type="GO" id="GO:0030686">
    <property type="term" value="C:90S preribosome"/>
    <property type="evidence" value="ECO:0007669"/>
    <property type="project" value="TreeGrafter"/>
</dbReference>
<feature type="compositionally biased region" description="Acidic residues" evidence="2">
    <location>
        <begin position="295"/>
        <end position="317"/>
    </location>
</feature>